<dbReference type="AlphaFoldDB" id="A0A5Q6RRJ7"/>
<dbReference type="InterPro" id="IPR001647">
    <property type="entry name" value="HTH_TetR"/>
</dbReference>
<dbReference type="InterPro" id="IPR039538">
    <property type="entry name" value="BetI_C"/>
</dbReference>
<feature type="domain" description="HTH tetR-type" evidence="6">
    <location>
        <begin position="2"/>
        <end position="62"/>
    </location>
</feature>
<name>A0A5Q6RRJ7_9ACTN</name>
<dbReference type="InterPro" id="IPR050109">
    <property type="entry name" value="HTH-type_TetR-like_transc_reg"/>
</dbReference>
<dbReference type="InterPro" id="IPR036271">
    <property type="entry name" value="Tet_transcr_reg_TetR-rel_C_sf"/>
</dbReference>
<dbReference type="PANTHER" id="PTHR30055">
    <property type="entry name" value="HTH-TYPE TRANSCRIPTIONAL REGULATOR RUTR"/>
    <property type="match status" value="1"/>
</dbReference>
<keyword evidence="2" id="KW-0805">Transcription regulation</keyword>
<evidence type="ECO:0000256" key="2">
    <source>
        <dbReference type="ARBA" id="ARBA00023015"/>
    </source>
</evidence>
<dbReference type="InterPro" id="IPR009057">
    <property type="entry name" value="Homeodomain-like_sf"/>
</dbReference>
<evidence type="ECO:0000256" key="4">
    <source>
        <dbReference type="ARBA" id="ARBA00023163"/>
    </source>
</evidence>
<dbReference type="PRINTS" id="PR00455">
    <property type="entry name" value="HTHTETR"/>
</dbReference>
<comment type="caution">
    <text evidence="7">The sequence shown here is derived from an EMBL/GenBank/DDBJ whole genome shotgun (WGS) entry which is preliminary data.</text>
</comment>
<evidence type="ECO:0000313" key="8">
    <source>
        <dbReference type="Proteomes" id="UP000307768"/>
    </source>
</evidence>
<evidence type="ECO:0000256" key="1">
    <source>
        <dbReference type="ARBA" id="ARBA00022491"/>
    </source>
</evidence>
<feature type="DNA-binding region" description="H-T-H motif" evidence="5">
    <location>
        <begin position="25"/>
        <end position="44"/>
    </location>
</feature>
<proteinExistence type="predicted"/>
<evidence type="ECO:0000313" key="7">
    <source>
        <dbReference type="EMBL" id="KAA1420659.1"/>
    </source>
</evidence>
<keyword evidence="3 5" id="KW-0238">DNA-binding</keyword>
<dbReference type="Gene3D" id="1.10.357.10">
    <property type="entry name" value="Tetracycline Repressor, domain 2"/>
    <property type="match status" value="1"/>
</dbReference>
<evidence type="ECO:0000256" key="3">
    <source>
        <dbReference type="ARBA" id="ARBA00023125"/>
    </source>
</evidence>
<dbReference type="GO" id="GO:0003700">
    <property type="term" value="F:DNA-binding transcription factor activity"/>
    <property type="evidence" value="ECO:0007669"/>
    <property type="project" value="TreeGrafter"/>
</dbReference>
<evidence type="ECO:0000256" key="5">
    <source>
        <dbReference type="PROSITE-ProRule" id="PRU00335"/>
    </source>
</evidence>
<organism evidence="7 8">
    <name type="scientific">Mumia zhuanghuii</name>
    <dbReference type="NCBI Taxonomy" id="2585211"/>
    <lineage>
        <taxon>Bacteria</taxon>
        <taxon>Bacillati</taxon>
        <taxon>Actinomycetota</taxon>
        <taxon>Actinomycetes</taxon>
        <taxon>Propionibacteriales</taxon>
        <taxon>Nocardioidaceae</taxon>
        <taxon>Mumia</taxon>
    </lineage>
</organism>
<reference evidence="7 8" key="1">
    <citation type="submission" date="2019-09" db="EMBL/GenBank/DDBJ databases">
        <title>Mumia zhuanghuii sp. nov. isolated from the intestinal contents of plateau pika (Ochotona curzoniae) in the Qinghai-Tibet plateau of China.</title>
        <authorList>
            <person name="Tian Z."/>
        </authorList>
    </citation>
    <scope>NUCLEOTIDE SEQUENCE [LARGE SCALE GENOMIC DNA]</scope>
    <source>
        <strain evidence="8">350</strain>
    </source>
</reference>
<dbReference type="Proteomes" id="UP000307768">
    <property type="component" value="Unassembled WGS sequence"/>
</dbReference>
<dbReference type="EMBL" id="VDFQ02000005">
    <property type="protein sequence ID" value="KAA1420659.1"/>
    <property type="molecule type" value="Genomic_DNA"/>
</dbReference>
<dbReference type="RefSeq" id="WP_149770828.1">
    <property type="nucleotide sequence ID" value="NZ_VDFQ02000005.1"/>
</dbReference>
<accession>A0A5Q6RRJ7</accession>
<sequence>MSGVRPAILQAARQLAYERGWKAVTVRAVAARAEVAVGTLRHHFPTQAELHETLARALVDDWRLDVSAIEPDAPAEEALLAFVRAIVPLKETDRAALVAWLVRHASALGPAEDVWNQTTLGREYGDVRTDLRIVLGWFKRAGRLRTDLSIDDVSTFVLALAVGLRLLLLADDVGVNDDTVDRIVLHAARQVVLT</sequence>
<keyword evidence="1" id="KW-0678">Repressor</keyword>
<dbReference type="Pfam" id="PF13977">
    <property type="entry name" value="TetR_C_6"/>
    <property type="match status" value="1"/>
</dbReference>
<dbReference type="Pfam" id="PF00440">
    <property type="entry name" value="TetR_N"/>
    <property type="match status" value="1"/>
</dbReference>
<protein>
    <submittedName>
        <fullName evidence="7">TetR/AcrR family transcriptional regulator</fullName>
    </submittedName>
</protein>
<dbReference type="OrthoDB" id="9816296at2"/>
<dbReference type="PANTHER" id="PTHR30055:SF226">
    <property type="entry name" value="HTH-TYPE TRANSCRIPTIONAL REGULATOR PKSA"/>
    <property type="match status" value="1"/>
</dbReference>
<dbReference type="SUPFAM" id="SSF48498">
    <property type="entry name" value="Tetracyclin repressor-like, C-terminal domain"/>
    <property type="match status" value="1"/>
</dbReference>
<dbReference type="GO" id="GO:0000976">
    <property type="term" value="F:transcription cis-regulatory region binding"/>
    <property type="evidence" value="ECO:0007669"/>
    <property type="project" value="TreeGrafter"/>
</dbReference>
<dbReference type="PROSITE" id="PS50977">
    <property type="entry name" value="HTH_TETR_2"/>
    <property type="match status" value="1"/>
</dbReference>
<evidence type="ECO:0000259" key="6">
    <source>
        <dbReference type="PROSITE" id="PS50977"/>
    </source>
</evidence>
<gene>
    <name evidence="7" type="ORF">FE697_017080</name>
</gene>
<dbReference type="SUPFAM" id="SSF46689">
    <property type="entry name" value="Homeodomain-like"/>
    <property type="match status" value="1"/>
</dbReference>
<keyword evidence="4" id="KW-0804">Transcription</keyword>